<feature type="domain" description="ABC transmembrane type-1" evidence="8">
    <location>
        <begin position="92"/>
        <end position="281"/>
    </location>
</feature>
<dbReference type="EMBL" id="QGTW01000002">
    <property type="protein sequence ID" value="PWW31312.1"/>
    <property type="molecule type" value="Genomic_DNA"/>
</dbReference>
<keyword evidence="6 7" id="KW-0472">Membrane</keyword>
<organism evidence="9 10">
    <name type="scientific">Cytobacillus oceanisediminis</name>
    <dbReference type="NCBI Taxonomy" id="665099"/>
    <lineage>
        <taxon>Bacteria</taxon>
        <taxon>Bacillati</taxon>
        <taxon>Bacillota</taxon>
        <taxon>Bacilli</taxon>
        <taxon>Bacillales</taxon>
        <taxon>Bacillaceae</taxon>
        <taxon>Cytobacillus</taxon>
    </lineage>
</organism>
<reference evidence="9 10" key="1">
    <citation type="submission" date="2018-05" db="EMBL/GenBank/DDBJ databases">
        <title>Freshwater and sediment microbial communities from various areas in North America, analyzing microbe dynamics in response to fracking.</title>
        <authorList>
            <person name="Lamendella R."/>
        </authorList>
    </citation>
    <scope>NUCLEOTIDE SEQUENCE [LARGE SCALE GENOMIC DNA]</scope>
    <source>
        <strain evidence="9 10">15_TX</strain>
    </source>
</reference>
<name>A0A2V3A3N1_9BACI</name>
<keyword evidence="3" id="KW-1003">Cell membrane</keyword>
<sequence>MNSPIIEKTAQQPIEIKTKRISVKKAVKLTFTYALLLFVTLITVGPFLWLVSTSLKSGGENIFQYPPQLIPEKVTFSNYSSVMEAFPFWRYLLNSTIVSVLTVVLNLIFCSLAAYPLARMKFKGKNIVFLLIISTMMIPFQLLMIPIYLLSLNLGLQNTYAGLVLPHATTAFGIFLMRQAFLTIPYELDESGRMDGANAFQIWWRILIPLVKPSLVTLAIFTFVSAWGDFLWPLIITNDSSMYTLPLGVNALAGNFSSNWRLIAAGSVISVLPIIIFFALMQRHFIEGAMKGAVKG</sequence>
<evidence type="ECO:0000256" key="3">
    <source>
        <dbReference type="ARBA" id="ARBA00022475"/>
    </source>
</evidence>
<dbReference type="SUPFAM" id="SSF161098">
    <property type="entry name" value="MetI-like"/>
    <property type="match status" value="1"/>
</dbReference>
<evidence type="ECO:0000256" key="5">
    <source>
        <dbReference type="ARBA" id="ARBA00022989"/>
    </source>
</evidence>
<feature type="transmembrane region" description="Helical" evidence="7">
    <location>
        <begin position="160"/>
        <end position="181"/>
    </location>
</feature>
<feature type="transmembrane region" description="Helical" evidence="7">
    <location>
        <begin position="262"/>
        <end position="281"/>
    </location>
</feature>
<dbReference type="OrthoDB" id="9771544at2"/>
<dbReference type="GO" id="GO:0005886">
    <property type="term" value="C:plasma membrane"/>
    <property type="evidence" value="ECO:0007669"/>
    <property type="project" value="UniProtKB-SubCell"/>
</dbReference>
<feature type="transmembrane region" description="Helical" evidence="7">
    <location>
        <begin position="127"/>
        <end position="148"/>
    </location>
</feature>
<keyword evidence="5 7" id="KW-1133">Transmembrane helix</keyword>
<evidence type="ECO:0000256" key="7">
    <source>
        <dbReference type="RuleBase" id="RU363032"/>
    </source>
</evidence>
<gene>
    <name evidence="9" type="ORF">DFO73_102308</name>
</gene>
<comment type="subcellular location">
    <subcellularLocation>
        <location evidence="1 7">Cell membrane</location>
        <topology evidence="1 7">Multi-pass membrane protein</topology>
    </subcellularLocation>
</comment>
<keyword evidence="2 7" id="KW-0813">Transport</keyword>
<feature type="transmembrane region" description="Helical" evidence="7">
    <location>
        <begin position="29"/>
        <end position="51"/>
    </location>
</feature>
<dbReference type="AlphaFoldDB" id="A0A2V3A3N1"/>
<accession>A0A2V3A3N1</accession>
<dbReference type="PANTHER" id="PTHR43744">
    <property type="entry name" value="ABC TRANSPORTER PERMEASE PROTEIN MG189-RELATED-RELATED"/>
    <property type="match status" value="1"/>
</dbReference>
<evidence type="ECO:0000256" key="4">
    <source>
        <dbReference type="ARBA" id="ARBA00022692"/>
    </source>
</evidence>
<dbReference type="Gene3D" id="1.10.3720.10">
    <property type="entry name" value="MetI-like"/>
    <property type="match status" value="1"/>
</dbReference>
<proteinExistence type="inferred from homology"/>
<dbReference type="RefSeq" id="WP_110063846.1">
    <property type="nucleotide sequence ID" value="NZ_QGTW01000002.1"/>
</dbReference>
<dbReference type="CDD" id="cd06261">
    <property type="entry name" value="TM_PBP2"/>
    <property type="match status" value="1"/>
</dbReference>
<dbReference type="GO" id="GO:0055085">
    <property type="term" value="P:transmembrane transport"/>
    <property type="evidence" value="ECO:0007669"/>
    <property type="project" value="InterPro"/>
</dbReference>
<feature type="transmembrane region" description="Helical" evidence="7">
    <location>
        <begin position="91"/>
        <end position="115"/>
    </location>
</feature>
<dbReference type="PANTHER" id="PTHR43744:SF3">
    <property type="entry name" value="LACTOSE TRANSPORT SYSTEM PERMEASE PROTEIN LACG"/>
    <property type="match status" value="1"/>
</dbReference>
<comment type="caution">
    <text evidence="9">The sequence shown here is derived from an EMBL/GenBank/DDBJ whole genome shotgun (WGS) entry which is preliminary data.</text>
</comment>
<dbReference type="PROSITE" id="PS50928">
    <property type="entry name" value="ABC_TM1"/>
    <property type="match status" value="1"/>
</dbReference>
<evidence type="ECO:0000256" key="2">
    <source>
        <dbReference type="ARBA" id="ARBA00022448"/>
    </source>
</evidence>
<protein>
    <submittedName>
        <fullName evidence="9">Carbohydrate ABC transporter membrane protein 2 (CUT1 family)</fullName>
    </submittedName>
</protein>
<evidence type="ECO:0000259" key="8">
    <source>
        <dbReference type="PROSITE" id="PS50928"/>
    </source>
</evidence>
<evidence type="ECO:0000256" key="6">
    <source>
        <dbReference type="ARBA" id="ARBA00023136"/>
    </source>
</evidence>
<keyword evidence="4 7" id="KW-0812">Transmembrane</keyword>
<dbReference type="Pfam" id="PF00528">
    <property type="entry name" value="BPD_transp_1"/>
    <property type="match status" value="1"/>
</dbReference>
<evidence type="ECO:0000313" key="10">
    <source>
        <dbReference type="Proteomes" id="UP000247150"/>
    </source>
</evidence>
<dbReference type="InterPro" id="IPR000515">
    <property type="entry name" value="MetI-like"/>
</dbReference>
<evidence type="ECO:0000313" key="9">
    <source>
        <dbReference type="EMBL" id="PWW31312.1"/>
    </source>
</evidence>
<feature type="transmembrane region" description="Helical" evidence="7">
    <location>
        <begin position="202"/>
        <end position="224"/>
    </location>
</feature>
<dbReference type="Proteomes" id="UP000247150">
    <property type="component" value="Unassembled WGS sequence"/>
</dbReference>
<comment type="similarity">
    <text evidence="7">Belongs to the binding-protein-dependent transport system permease family.</text>
</comment>
<evidence type="ECO:0000256" key="1">
    <source>
        <dbReference type="ARBA" id="ARBA00004651"/>
    </source>
</evidence>
<dbReference type="InterPro" id="IPR035906">
    <property type="entry name" value="MetI-like_sf"/>
</dbReference>